<comment type="subcellular location">
    <subcellularLocation>
        <location evidence="10">Chromosome</location>
        <location evidence="10">Centromere</location>
        <location evidence="10">Kinetochore</location>
    </subcellularLocation>
    <subcellularLocation>
        <location evidence="10">Nucleus</location>
    </subcellularLocation>
</comment>
<dbReference type="PANTHER" id="PTHR10643:SF2">
    <property type="entry name" value="KINETOCHORE PROTEIN NDC80 HOMOLOG"/>
    <property type="match status" value="1"/>
</dbReference>
<keyword evidence="2 10" id="KW-0158">Chromosome</keyword>
<evidence type="ECO:0000256" key="8">
    <source>
        <dbReference type="ARBA" id="ARBA00023306"/>
    </source>
</evidence>
<evidence type="ECO:0000256" key="6">
    <source>
        <dbReference type="ARBA" id="ARBA00023054"/>
    </source>
</evidence>
<feature type="region of interest" description="Disordered" evidence="12">
    <location>
        <begin position="1"/>
        <end position="48"/>
    </location>
</feature>
<evidence type="ECO:0000256" key="1">
    <source>
        <dbReference type="ARBA" id="ARBA00007050"/>
    </source>
</evidence>
<keyword evidence="8 10" id="KW-0131">Cell cycle</keyword>
<keyword evidence="9 10" id="KW-0137">Centromere</keyword>
<keyword evidence="3 10" id="KW-0132">Cell division</keyword>
<proteinExistence type="inferred from homology"/>
<comment type="function">
    <text evidence="10">Acts as a component of the essential kinetochore-associated NDC80 complex, which is required for chromosome segregation and spindle checkpoint activity.</text>
</comment>
<dbReference type="InterPro" id="IPR038273">
    <property type="entry name" value="Ndc80_sf"/>
</dbReference>
<sequence length="538" mass="63001">MSSRKLPRKDKLSVEGLRPSTSRGSNSLQSSFVRKKSPNRLRKVAPSADKEWQKTTLTKIRKYLEQFDPDIKLIPLSTQMFIYTTNLLLRTNVDPKIELTKGNYQEELPFYLNILEYPYTLSTSILKHPSVPHSLPAILAMWLYLLDLESNDDVKPVFDKCPQAKVYLDFCINSMTDPDLQIESVNDELNQIYGINEDQISITMNEIQRLKKENEVKQLHNEGLYEMKKSMEVEECKMRDKLSELESFTSCYDEVFQSLKQTENDLDEDLKNLNEVNSELKDKLEANGLNDLSDLRTKIAQDFNTLGLLQEKRDYNMNKITKLDKDNIEIKREVESSIFKSNNFILDLGLEPEEVNKLMAPTTGFGRPDVVDDFKNILGKWTKLMQHSETERIEIAKLDVEINQMELKLAMRQSYLRLLDDKECKIQEKSKLKFEVMQEKILAAVNEYEGIQKSMEEISLYKNNVEKVKLKYKELVKKNKQRVEECQEHYNEYSEMILDNIKEMSDVIKSYTKRIQGDIDKALKEFQVLTEFYKNTKL</sequence>
<reference evidence="15" key="1">
    <citation type="submission" date="2025-08" db="UniProtKB">
        <authorList>
            <consortium name="RefSeq"/>
        </authorList>
    </citation>
    <scope>IDENTIFICATION</scope>
    <source>
        <tissue evidence="15">Whole Larva</tissue>
    </source>
</reference>
<evidence type="ECO:0000256" key="4">
    <source>
        <dbReference type="ARBA" id="ARBA00022776"/>
    </source>
</evidence>
<evidence type="ECO:0000313" key="14">
    <source>
        <dbReference type="Proteomes" id="UP000695000"/>
    </source>
</evidence>
<dbReference type="Gene3D" id="1.10.418.30">
    <property type="entry name" value="Ncd80 complex, Ncd80 subunit"/>
    <property type="match status" value="1"/>
</dbReference>
<comment type="similarity">
    <text evidence="1 10">Belongs to the NDC80/HEC1 family.</text>
</comment>
<keyword evidence="14" id="KW-1185">Reference proteome</keyword>
<keyword evidence="6 11" id="KW-0175">Coiled coil</keyword>
<feature type="coiled-coil region" evidence="11">
    <location>
        <begin position="451"/>
        <end position="478"/>
    </location>
</feature>
<dbReference type="Proteomes" id="UP000695000">
    <property type="component" value="Unplaced"/>
</dbReference>
<keyword evidence="5 10" id="KW-0995">Kinetochore</keyword>
<name>A0ABM1N207_NICVS</name>
<keyword evidence="7 10" id="KW-0539">Nucleus</keyword>
<evidence type="ECO:0000256" key="2">
    <source>
        <dbReference type="ARBA" id="ARBA00022454"/>
    </source>
</evidence>
<evidence type="ECO:0000256" key="10">
    <source>
        <dbReference type="RuleBase" id="RU368072"/>
    </source>
</evidence>
<evidence type="ECO:0000313" key="15">
    <source>
        <dbReference type="RefSeq" id="XP_017780857.1"/>
    </source>
</evidence>
<feature type="domain" description="Kinetochore protein Ndc80 CH" evidence="13">
    <location>
        <begin position="24"/>
        <end position="148"/>
    </location>
</feature>
<organism evidence="14 15">
    <name type="scientific">Nicrophorus vespilloides</name>
    <name type="common">Boreal carrion beetle</name>
    <dbReference type="NCBI Taxonomy" id="110193"/>
    <lineage>
        <taxon>Eukaryota</taxon>
        <taxon>Metazoa</taxon>
        <taxon>Ecdysozoa</taxon>
        <taxon>Arthropoda</taxon>
        <taxon>Hexapoda</taxon>
        <taxon>Insecta</taxon>
        <taxon>Pterygota</taxon>
        <taxon>Neoptera</taxon>
        <taxon>Endopterygota</taxon>
        <taxon>Coleoptera</taxon>
        <taxon>Polyphaga</taxon>
        <taxon>Staphyliniformia</taxon>
        <taxon>Silphidae</taxon>
        <taxon>Nicrophorinae</taxon>
        <taxon>Nicrophorus</taxon>
    </lineage>
</organism>
<dbReference type="Pfam" id="PF03801">
    <property type="entry name" value="Ndc80_HEC"/>
    <property type="match status" value="1"/>
</dbReference>
<feature type="compositionally biased region" description="Polar residues" evidence="12">
    <location>
        <begin position="19"/>
        <end position="32"/>
    </location>
</feature>
<protein>
    <recommendedName>
        <fullName evidence="10">Kinetochore protein NDC80</fullName>
    </recommendedName>
</protein>
<evidence type="ECO:0000256" key="12">
    <source>
        <dbReference type="SAM" id="MobiDB-lite"/>
    </source>
</evidence>
<dbReference type="InterPro" id="IPR005550">
    <property type="entry name" value="Kinetochore_Ndc80"/>
</dbReference>
<keyword evidence="4 10" id="KW-0498">Mitosis</keyword>
<evidence type="ECO:0000259" key="13">
    <source>
        <dbReference type="Pfam" id="PF03801"/>
    </source>
</evidence>
<evidence type="ECO:0000256" key="5">
    <source>
        <dbReference type="ARBA" id="ARBA00022838"/>
    </source>
</evidence>
<dbReference type="PANTHER" id="PTHR10643">
    <property type="entry name" value="KINETOCHORE PROTEIN NDC80"/>
    <property type="match status" value="1"/>
</dbReference>
<gene>
    <name evidence="15" type="primary">LOC108565765</name>
</gene>
<evidence type="ECO:0000256" key="9">
    <source>
        <dbReference type="ARBA" id="ARBA00023328"/>
    </source>
</evidence>
<dbReference type="GeneID" id="108565765"/>
<feature type="compositionally biased region" description="Basic residues" evidence="12">
    <location>
        <begin position="33"/>
        <end position="43"/>
    </location>
</feature>
<evidence type="ECO:0000256" key="11">
    <source>
        <dbReference type="SAM" id="Coils"/>
    </source>
</evidence>
<dbReference type="InterPro" id="IPR055260">
    <property type="entry name" value="Ndc80_CH"/>
</dbReference>
<comment type="subunit">
    <text evidence="10">Component of the NDC80 complex.</text>
</comment>
<dbReference type="RefSeq" id="XP_017780857.1">
    <property type="nucleotide sequence ID" value="XM_017925368.1"/>
</dbReference>
<feature type="coiled-coil region" evidence="11">
    <location>
        <begin position="256"/>
        <end position="286"/>
    </location>
</feature>
<accession>A0ABM1N207</accession>
<evidence type="ECO:0000256" key="3">
    <source>
        <dbReference type="ARBA" id="ARBA00022618"/>
    </source>
</evidence>
<evidence type="ECO:0000256" key="7">
    <source>
        <dbReference type="ARBA" id="ARBA00023242"/>
    </source>
</evidence>